<evidence type="ECO:0000256" key="1">
    <source>
        <dbReference type="SAM" id="Phobius"/>
    </source>
</evidence>
<dbReference type="VEuPathDB" id="ToxoDB:CSUI_011127"/>
<dbReference type="AlphaFoldDB" id="A0A2C6J715"/>
<dbReference type="GeneID" id="94434439"/>
<comment type="caution">
    <text evidence="2">The sequence shown here is derived from an EMBL/GenBank/DDBJ whole genome shotgun (WGS) entry which is preliminary data.</text>
</comment>
<keyword evidence="1" id="KW-1133">Transmembrane helix</keyword>
<evidence type="ECO:0000313" key="3">
    <source>
        <dbReference type="Proteomes" id="UP000221165"/>
    </source>
</evidence>
<accession>A0A2C6J715</accession>
<reference evidence="2 3" key="1">
    <citation type="journal article" date="2017" name="Int. J. Parasitol.">
        <title>The genome of the protozoan parasite Cystoisospora suis and a reverse vaccinology approach to identify vaccine candidates.</title>
        <authorList>
            <person name="Palmieri N."/>
            <person name="Shrestha A."/>
            <person name="Ruttkowski B."/>
            <person name="Beck T."/>
            <person name="Vogl C."/>
            <person name="Tomley F."/>
            <person name="Blake D.P."/>
            <person name="Joachim A."/>
        </authorList>
    </citation>
    <scope>NUCLEOTIDE SEQUENCE [LARGE SCALE GENOMIC DNA]</scope>
    <source>
        <strain evidence="2 3">Wien I</strain>
    </source>
</reference>
<name>A0A2C6J715_9APIC</name>
<keyword evidence="3" id="KW-1185">Reference proteome</keyword>
<evidence type="ECO:0000313" key="2">
    <source>
        <dbReference type="EMBL" id="PHJ15061.1"/>
    </source>
</evidence>
<feature type="transmembrane region" description="Helical" evidence="1">
    <location>
        <begin position="12"/>
        <end position="31"/>
    </location>
</feature>
<dbReference type="RefSeq" id="XP_067916795.1">
    <property type="nucleotide sequence ID" value="XM_068071228.1"/>
</dbReference>
<dbReference type="Proteomes" id="UP000221165">
    <property type="component" value="Unassembled WGS sequence"/>
</dbReference>
<keyword evidence="1" id="KW-0472">Membrane</keyword>
<keyword evidence="1" id="KW-0812">Transmembrane</keyword>
<dbReference type="EMBL" id="MIGC01009801">
    <property type="protein sequence ID" value="PHJ15061.1"/>
    <property type="molecule type" value="Genomic_DNA"/>
</dbReference>
<organism evidence="2 3">
    <name type="scientific">Cystoisospora suis</name>
    <dbReference type="NCBI Taxonomy" id="483139"/>
    <lineage>
        <taxon>Eukaryota</taxon>
        <taxon>Sar</taxon>
        <taxon>Alveolata</taxon>
        <taxon>Apicomplexa</taxon>
        <taxon>Conoidasida</taxon>
        <taxon>Coccidia</taxon>
        <taxon>Eucoccidiorida</taxon>
        <taxon>Eimeriorina</taxon>
        <taxon>Sarcocystidae</taxon>
        <taxon>Cystoisospora</taxon>
    </lineage>
</organism>
<gene>
    <name evidence="2" type="ORF">CSUI_011127</name>
</gene>
<feature type="transmembrane region" description="Helical" evidence="1">
    <location>
        <begin position="43"/>
        <end position="66"/>
    </location>
</feature>
<protein>
    <recommendedName>
        <fullName evidence="4">Transmembrane protein</fullName>
    </recommendedName>
</protein>
<proteinExistence type="predicted"/>
<sequence>MKKISFSICLRWKYLLLCLLVSALLSFCVFEGRRKKRKEKARLVCFFFFFSSLVFSSSQQSIYLSMSLCVDRDFSPSHFFS</sequence>
<evidence type="ECO:0008006" key="4">
    <source>
        <dbReference type="Google" id="ProtNLM"/>
    </source>
</evidence>